<comment type="similarity">
    <text evidence="1">Belongs to the hemerythrin family.</text>
</comment>
<sequence>MVAFQWDSNFITGVADVDQQHMHLVDLINRLGEHLAGNDIALDYIEEIYQELAAYAHYHFQCEEELMQEVGLDQRHQDFHRKEHLDFLHEVTSMHDGISADSPDTSSYLMEFLTHWLAYHILGADQNMARQMKAVASGLTPADAYRAEERKSDSATEPLLAALNGLFRQVSARNKQLVQLNQSLEARVAERTRALSEANLQLEKLSLSDVLTGLPNRRHAMRTLAALWDESLQSDKPLACMMVDADHFKVVNDTYGHDAGDLVLCELANTLQKAARSGDIVCRLGGDEFFIICPDTDRDAGLSIAESVRKKVSELSVPTGDGAWHGSVSIGLSARSVDMADYEALIKCADLAVYEAKRAGKNCVRTAAAEAAA</sequence>
<dbReference type="PANTHER" id="PTHR45138">
    <property type="entry name" value="REGULATORY COMPONENTS OF SENSORY TRANSDUCTION SYSTEM"/>
    <property type="match status" value="1"/>
</dbReference>
<evidence type="ECO:0000313" key="8">
    <source>
        <dbReference type="Proteomes" id="UP000005297"/>
    </source>
</evidence>
<evidence type="ECO:0000313" key="7">
    <source>
        <dbReference type="EMBL" id="EAU56168.1"/>
    </source>
</evidence>
<dbReference type="SUPFAM" id="SSF47188">
    <property type="entry name" value="Hemerythrin-like"/>
    <property type="match status" value="1"/>
</dbReference>
<feature type="domain" description="GGDEF" evidence="6">
    <location>
        <begin position="236"/>
        <end position="369"/>
    </location>
</feature>
<dbReference type="Gene3D" id="3.30.70.270">
    <property type="match status" value="1"/>
</dbReference>
<dbReference type="eggNOG" id="COG3706">
    <property type="taxonomic scope" value="Bacteria"/>
</dbReference>
<dbReference type="InterPro" id="IPR000160">
    <property type="entry name" value="GGDEF_dom"/>
</dbReference>
<dbReference type="SUPFAM" id="SSF55073">
    <property type="entry name" value="Nucleotide cyclase"/>
    <property type="match status" value="1"/>
</dbReference>
<dbReference type="InterPro" id="IPR012312">
    <property type="entry name" value="Hemerythrin-like"/>
</dbReference>
<name>Q0F2X3_9PROT</name>
<dbReference type="AlphaFoldDB" id="Q0F2X3"/>
<dbReference type="FunCoup" id="Q0F2X3">
    <property type="interactions" value="115"/>
</dbReference>
<evidence type="ECO:0000256" key="2">
    <source>
        <dbReference type="ARBA" id="ARBA00012528"/>
    </source>
</evidence>
<dbReference type="CDD" id="cd01949">
    <property type="entry name" value="GGDEF"/>
    <property type="match status" value="1"/>
</dbReference>
<keyword evidence="8" id="KW-1185">Reference proteome</keyword>
<dbReference type="GO" id="GO:0043709">
    <property type="term" value="P:cell adhesion involved in single-species biofilm formation"/>
    <property type="evidence" value="ECO:0007669"/>
    <property type="project" value="TreeGrafter"/>
</dbReference>
<comment type="catalytic activity">
    <reaction evidence="5">
        <text>2 GTP = 3',3'-c-di-GMP + 2 diphosphate</text>
        <dbReference type="Rhea" id="RHEA:24898"/>
        <dbReference type="ChEBI" id="CHEBI:33019"/>
        <dbReference type="ChEBI" id="CHEBI:37565"/>
        <dbReference type="ChEBI" id="CHEBI:58805"/>
        <dbReference type="EC" id="2.7.7.65"/>
    </reaction>
</comment>
<keyword evidence="3" id="KW-0479">Metal-binding</keyword>
<dbReference type="SMART" id="SM00267">
    <property type="entry name" value="GGDEF"/>
    <property type="match status" value="1"/>
</dbReference>
<reference evidence="7 8" key="1">
    <citation type="submission" date="2006-09" db="EMBL/GenBank/DDBJ databases">
        <authorList>
            <person name="Emerson D."/>
            <person name="Ferriera S."/>
            <person name="Johnson J."/>
            <person name="Kravitz S."/>
            <person name="Halpern A."/>
            <person name="Remington K."/>
            <person name="Beeson K."/>
            <person name="Tran B."/>
            <person name="Rogers Y.-H."/>
            <person name="Friedman R."/>
            <person name="Venter J.C."/>
        </authorList>
    </citation>
    <scope>NUCLEOTIDE SEQUENCE [LARGE SCALE GENOMIC DNA]</scope>
    <source>
        <strain evidence="7 8">PV-1</strain>
    </source>
</reference>
<gene>
    <name evidence="7" type="ORF">SPV1_05088</name>
</gene>
<protein>
    <recommendedName>
        <fullName evidence="2">diguanylate cyclase</fullName>
        <ecNumber evidence="2">2.7.7.65</ecNumber>
    </recommendedName>
</protein>
<dbReference type="EC" id="2.7.7.65" evidence="2"/>
<dbReference type="CDD" id="cd12107">
    <property type="entry name" value="Hemerythrin"/>
    <property type="match status" value="1"/>
</dbReference>
<dbReference type="GO" id="GO:0052621">
    <property type="term" value="F:diguanylate cyclase activity"/>
    <property type="evidence" value="ECO:0007669"/>
    <property type="project" value="UniProtKB-EC"/>
</dbReference>
<dbReference type="PANTHER" id="PTHR45138:SF9">
    <property type="entry name" value="DIGUANYLATE CYCLASE DGCM-RELATED"/>
    <property type="match status" value="1"/>
</dbReference>
<dbReference type="STRING" id="314344.AL013_04760"/>
<dbReference type="RefSeq" id="WP_009851312.1">
    <property type="nucleotide sequence ID" value="NZ_DS022295.1"/>
</dbReference>
<dbReference type="Pfam" id="PF01814">
    <property type="entry name" value="Hemerythrin"/>
    <property type="match status" value="1"/>
</dbReference>
<accession>Q0F2X3</accession>
<organism evidence="7 8">
    <name type="scientific">Mariprofundus ferrooxydans PV-1</name>
    <dbReference type="NCBI Taxonomy" id="314345"/>
    <lineage>
        <taxon>Bacteria</taxon>
        <taxon>Pseudomonadati</taxon>
        <taxon>Pseudomonadota</taxon>
        <taxon>Candidatius Mariprofundia</taxon>
        <taxon>Mariprofundales</taxon>
        <taxon>Mariprofundaceae</taxon>
        <taxon>Mariprofundus</taxon>
    </lineage>
</organism>
<dbReference type="GO" id="GO:0005886">
    <property type="term" value="C:plasma membrane"/>
    <property type="evidence" value="ECO:0007669"/>
    <property type="project" value="TreeGrafter"/>
</dbReference>
<dbReference type="NCBIfam" id="NF033749">
    <property type="entry name" value="bact_hemeryth"/>
    <property type="match status" value="1"/>
</dbReference>
<dbReference type="Gene3D" id="1.20.120.50">
    <property type="entry name" value="Hemerythrin-like"/>
    <property type="match status" value="1"/>
</dbReference>
<dbReference type="Proteomes" id="UP000005297">
    <property type="component" value="Unassembled WGS sequence"/>
</dbReference>
<dbReference type="InterPro" id="IPR050469">
    <property type="entry name" value="Diguanylate_Cyclase"/>
</dbReference>
<dbReference type="GO" id="GO:0046872">
    <property type="term" value="F:metal ion binding"/>
    <property type="evidence" value="ECO:0007669"/>
    <property type="project" value="UniProtKB-KW"/>
</dbReference>
<proteinExistence type="inferred from homology"/>
<dbReference type="InterPro" id="IPR012827">
    <property type="entry name" value="Hemerythrin_metal-bd"/>
</dbReference>
<dbReference type="InterPro" id="IPR035938">
    <property type="entry name" value="Hemerythrin-like_sf"/>
</dbReference>
<dbReference type="GO" id="GO:1902201">
    <property type="term" value="P:negative regulation of bacterial-type flagellum-dependent cell motility"/>
    <property type="evidence" value="ECO:0007669"/>
    <property type="project" value="TreeGrafter"/>
</dbReference>
<comment type="caution">
    <text evidence="7">The sequence shown here is derived from an EMBL/GenBank/DDBJ whole genome shotgun (WGS) entry which is preliminary data.</text>
</comment>
<evidence type="ECO:0000256" key="4">
    <source>
        <dbReference type="ARBA" id="ARBA00023004"/>
    </source>
</evidence>
<dbReference type="NCBIfam" id="TIGR02481">
    <property type="entry name" value="hemeryth_dom"/>
    <property type="match status" value="1"/>
</dbReference>
<dbReference type="eggNOG" id="COG2703">
    <property type="taxonomic scope" value="Bacteria"/>
</dbReference>
<dbReference type="PROSITE" id="PS50887">
    <property type="entry name" value="GGDEF"/>
    <property type="match status" value="1"/>
</dbReference>
<dbReference type="InParanoid" id="Q0F2X3"/>
<dbReference type="FunFam" id="3.30.70.270:FF:000001">
    <property type="entry name" value="Diguanylate cyclase domain protein"/>
    <property type="match status" value="1"/>
</dbReference>
<dbReference type="HOGENOM" id="CLU_000445_11_17_0"/>
<keyword evidence="4" id="KW-0408">Iron</keyword>
<evidence type="ECO:0000256" key="1">
    <source>
        <dbReference type="ARBA" id="ARBA00010587"/>
    </source>
</evidence>
<dbReference type="EMBL" id="AATS01000001">
    <property type="protein sequence ID" value="EAU56168.1"/>
    <property type="molecule type" value="Genomic_DNA"/>
</dbReference>
<dbReference type="NCBIfam" id="TIGR00254">
    <property type="entry name" value="GGDEF"/>
    <property type="match status" value="1"/>
</dbReference>
<dbReference type="InterPro" id="IPR029787">
    <property type="entry name" value="Nucleotide_cyclase"/>
</dbReference>
<evidence type="ECO:0000256" key="5">
    <source>
        <dbReference type="ARBA" id="ARBA00034247"/>
    </source>
</evidence>
<dbReference type="OrthoDB" id="5289318at2"/>
<evidence type="ECO:0000259" key="6">
    <source>
        <dbReference type="PROSITE" id="PS50887"/>
    </source>
</evidence>
<dbReference type="InterPro" id="IPR043128">
    <property type="entry name" value="Rev_trsase/Diguanyl_cyclase"/>
</dbReference>
<dbReference type="Pfam" id="PF00990">
    <property type="entry name" value="GGDEF"/>
    <property type="match status" value="1"/>
</dbReference>
<evidence type="ECO:0000256" key="3">
    <source>
        <dbReference type="ARBA" id="ARBA00022723"/>
    </source>
</evidence>